<gene>
    <name evidence="3" type="ORF">E4Q23_20690</name>
</gene>
<dbReference type="PANTHER" id="PTHR30203">
    <property type="entry name" value="OUTER MEMBRANE CATION EFFLUX PROTEIN"/>
    <property type="match status" value="1"/>
</dbReference>
<dbReference type="InterPro" id="IPR003423">
    <property type="entry name" value="OMP_efflux"/>
</dbReference>
<keyword evidence="2" id="KW-0732">Signal</keyword>
<dbReference type="Proteomes" id="UP000749010">
    <property type="component" value="Unassembled WGS sequence"/>
</dbReference>
<reference evidence="3 4" key="1">
    <citation type="submission" date="2019-03" db="EMBL/GenBank/DDBJ databases">
        <title>Metabolic reconstructions from genomes of highly enriched 'Candidatus Accumulibacter' and 'Candidatus Competibacter' bioreactor populations.</title>
        <authorList>
            <person name="Annavajhala M.K."/>
            <person name="Welles L."/>
            <person name="Abbas B."/>
            <person name="Sorokin D."/>
            <person name="Park H."/>
            <person name="Van Loosdrecht M."/>
            <person name="Chandran K."/>
        </authorList>
    </citation>
    <scope>NUCLEOTIDE SEQUENCE [LARGE SCALE GENOMIC DNA]</scope>
    <source>
        <strain evidence="3 4">SBR_S</strain>
    </source>
</reference>
<dbReference type="EMBL" id="SPMY01000080">
    <property type="protein sequence ID" value="NMQ29961.1"/>
    <property type="molecule type" value="Genomic_DNA"/>
</dbReference>
<organism evidence="3 4">
    <name type="scientific">Candidatus Accumulibacter phosphatis</name>
    <dbReference type="NCBI Taxonomy" id="327160"/>
    <lineage>
        <taxon>Bacteria</taxon>
        <taxon>Pseudomonadati</taxon>
        <taxon>Pseudomonadota</taxon>
        <taxon>Betaproteobacteria</taxon>
        <taxon>Candidatus Accumulibacter</taxon>
    </lineage>
</organism>
<keyword evidence="2" id="KW-0472">Membrane</keyword>
<dbReference type="InterPro" id="IPR010131">
    <property type="entry name" value="MdtP/NodT-like"/>
</dbReference>
<keyword evidence="2" id="KW-0812">Transmembrane</keyword>
<evidence type="ECO:0000313" key="4">
    <source>
        <dbReference type="Proteomes" id="UP000749010"/>
    </source>
</evidence>
<evidence type="ECO:0000313" key="3">
    <source>
        <dbReference type="EMBL" id="NMQ29961.1"/>
    </source>
</evidence>
<evidence type="ECO:0000256" key="1">
    <source>
        <dbReference type="ARBA" id="ARBA00007613"/>
    </source>
</evidence>
<evidence type="ECO:0000256" key="2">
    <source>
        <dbReference type="RuleBase" id="RU362097"/>
    </source>
</evidence>
<dbReference type="NCBIfam" id="TIGR01845">
    <property type="entry name" value="outer_NodT"/>
    <property type="match status" value="1"/>
</dbReference>
<dbReference type="SUPFAM" id="SSF56954">
    <property type="entry name" value="Outer membrane efflux proteins (OEP)"/>
    <property type="match status" value="1"/>
</dbReference>
<sequence>MTRSTFATIAATAWLLTAAGCASVAPIAAPPQAVEVPAQWAAGIDATAATPAPLAQWWQRFGDAQLSRLVERALQANTSVNSAQAALRQARALRDVTAAGLLPTLDGSASAQRIRTGSGSTQSTVNTFLAGLDASWELDVFGGQRSALQADEASALASAASLGDVQVSVAAEVALDYIALRSAQARLAIARENLASQLETLQITQWRRQAGLVTSLDVEQARTSAEQTAALLPALQKTVDQTSHALSVLVGQAPSALSAELGAASPVPAAPDDLALAFPAETLRQRADVRAAEFEWSAARARVSQAEAARWPSFSLGGSLGLVSLTLGSLIDGSSLASSVLGSVTGSLFDGGAARAQVGAQQAALEQSLQDYRSVLLVALKDVEDALVALRSDRERLGHLKDAADAATNAATLARQQYASGLVDFQTVLQTQRTQLGAQDDVASASADVSSDHVRLYKALGGGWTPDSASVAAVVATQATVRQATSSAAH</sequence>
<keyword evidence="2" id="KW-0564">Palmitate</keyword>
<dbReference type="PROSITE" id="PS51257">
    <property type="entry name" value="PROKAR_LIPOPROTEIN"/>
    <property type="match status" value="1"/>
</dbReference>
<keyword evidence="2" id="KW-0449">Lipoprotein</keyword>
<comment type="caution">
    <text evidence="3">The sequence shown here is derived from an EMBL/GenBank/DDBJ whole genome shotgun (WGS) entry which is preliminary data.</text>
</comment>
<dbReference type="PANTHER" id="PTHR30203:SF25">
    <property type="entry name" value="OUTER MEMBRANE PROTEIN-RELATED"/>
    <property type="match status" value="1"/>
</dbReference>
<keyword evidence="2" id="KW-1134">Transmembrane beta strand</keyword>
<comment type="subcellular location">
    <subcellularLocation>
        <location evidence="2">Cell membrane</location>
        <topology evidence="2">Lipid-anchor</topology>
    </subcellularLocation>
</comment>
<feature type="chain" id="PRO_5045008306" evidence="2">
    <location>
        <begin position="25"/>
        <end position="490"/>
    </location>
</feature>
<accession>A0ABX1U308</accession>
<feature type="signal peptide" evidence="2">
    <location>
        <begin position="1"/>
        <end position="24"/>
    </location>
</feature>
<dbReference type="Gene3D" id="1.20.1600.10">
    <property type="entry name" value="Outer membrane efflux proteins (OEP)"/>
    <property type="match status" value="1"/>
</dbReference>
<keyword evidence="4" id="KW-1185">Reference proteome</keyword>
<protein>
    <submittedName>
        <fullName evidence="3">Efflux transporter outer membrane subunit</fullName>
    </submittedName>
</protein>
<dbReference type="Gene3D" id="2.20.200.10">
    <property type="entry name" value="Outer membrane efflux proteins (OEP)"/>
    <property type="match status" value="1"/>
</dbReference>
<name>A0ABX1U308_9PROT</name>
<comment type="similarity">
    <text evidence="1 2">Belongs to the outer membrane factor (OMF) (TC 1.B.17) family.</text>
</comment>
<dbReference type="RefSeq" id="WP_169068412.1">
    <property type="nucleotide sequence ID" value="NZ_SPMY01000080.1"/>
</dbReference>
<dbReference type="Pfam" id="PF02321">
    <property type="entry name" value="OEP"/>
    <property type="match status" value="2"/>
</dbReference>
<proteinExistence type="inferred from homology"/>